<dbReference type="EMBL" id="JADOUF010000001">
    <property type="protein sequence ID" value="MBG6139663.1"/>
    <property type="molecule type" value="Genomic_DNA"/>
</dbReference>
<dbReference type="Proteomes" id="UP000622552">
    <property type="component" value="Unassembled WGS sequence"/>
</dbReference>
<evidence type="ECO:0000256" key="1">
    <source>
        <dbReference type="SAM" id="MobiDB-lite"/>
    </source>
</evidence>
<protein>
    <submittedName>
        <fullName evidence="4">Uncharacterized protein</fullName>
    </submittedName>
</protein>
<dbReference type="RefSeq" id="WP_197006294.1">
    <property type="nucleotide sequence ID" value="NZ_BONS01000006.1"/>
</dbReference>
<comment type="caution">
    <text evidence="4">The sequence shown here is derived from an EMBL/GenBank/DDBJ whole genome shotgun (WGS) entry which is preliminary data.</text>
</comment>
<feature type="region of interest" description="Disordered" evidence="1">
    <location>
        <begin position="122"/>
        <end position="199"/>
    </location>
</feature>
<evidence type="ECO:0000313" key="4">
    <source>
        <dbReference type="EMBL" id="MBG6139663.1"/>
    </source>
</evidence>
<feature type="signal peptide" evidence="3">
    <location>
        <begin position="1"/>
        <end position="27"/>
    </location>
</feature>
<keyword evidence="2" id="KW-0812">Transmembrane</keyword>
<gene>
    <name evidence="4" type="ORF">IW245_005857</name>
</gene>
<dbReference type="PROSITE" id="PS51257">
    <property type="entry name" value="PROKAR_LIPOPROTEIN"/>
    <property type="match status" value="1"/>
</dbReference>
<evidence type="ECO:0000256" key="3">
    <source>
        <dbReference type="SAM" id="SignalP"/>
    </source>
</evidence>
<dbReference type="AlphaFoldDB" id="A0A8J7GXG9"/>
<feature type="compositionally biased region" description="Low complexity" evidence="1">
    <location>
        <begin position="132"/>
        <end position="142"/>
    </location>
</feature>
<organism evidence="4 5">
    <name type="scientific">Longispora fulva</name>
    <dbReference type="NCBI Taxonomy" id="619741"/>
    <lineage>
        <taxon>Bacteria</taxon>
        <taxon>Bacillati</taxon>
        <taxon>Actinomycetota</taxon>
        <taxon>Actinomycetes</taxon>
        <taxon>Micromonosporales</taxon>
        <taxon>Micromonosporaceae</taxon>
        <taxon>Longispora</taxon>
    </lineage>
</organism>
<keyword evidence="5" id="KW-1185">Reference proteome</keyword>
<evidence type="ECO:0000256" key="2">
    <source>
        <dbReference type="SAM" id="Phobius"/>
    </source>
</evidence>
<feature type="chain" id="PRO_5035212566" evidence="3">
    <location>
        <begin position="28"/>
        <end position="249"/>
    </location>
</feature>
<reference evidence="4" key="1">
    <citation type="submission" date="2020-11" db="EMBL/GenBank/DDBJ databases">
        <title>Sequencing the genomes of 1000 actinobacteria strains.</title>
        <authorList>
            <person name="Klenk H.-P."/>
        </authorList>
    </citation>
    <scope>NUCLEOTIDE SEQUENCE</scope>
    <source>
        <strain evidence="4">DSM 45356</strain>
    </source>
</reference>
<name>A0A8J7GXG9_9ACTN</name>
<proteinExistence type="predicted"/>
<feature type="compositionally biased region" description="Pro residues" evidence="1">
    <location>
        <begin position="143"/>
        <end position="166"/>
    </location>
</feature>
<keyword evidence="3" id="KW-0732">Signal</keyword>
<feature type="transmembrane region" description="Helical" evidence="2">
    <location>
        <begin position="218"/>
        <end position="239"/>
    </location>
</feature>
<evidence type="ECO:0000313" key="5">
    <source>
        <dbReference type="Proteomes" id="UP000622552"/>
    </source>
</evidence>
<accession>A0A8J7GXG9</accession>
<sequence>MRRLQALATAGLLGAACAVLGAGTAFADSPTVTFSGGCGLLGVGAHSRPSVPELTVTEMTSVRFINALRIRADLVLPGGARYTLNPGTYLELQIASGPAEALMEPACGLGLLPSYEKVTIQVEPTPSPEGGPEAPAQTSAPAAPAPPAPHSGPSRPNPRPPAPEPVPSAAVEAPGAAVSPTLVEPTPSTATSSASGPIEQPAIEPVAAGQVPGRASSLLAMVATVCVIGVSAAAVRAIGAQRTVRTTVT</sequence>
<keyword evidence="2" id="KW-1133">Transmembrane helix</keyword>
<keyword evidence="2" id="KW-0472">Membrane</keyword>
<feature type="compositionally biased region" description="Low complexity" evidence="1">
    <location>
        <begin position="167"/>
        <end position="195"/>
    </location>
</feature>